<sequence length="377" mass="42790">MADEGNIVELKETNTVDVYVVTKSVSGHSSANFANKSDQIQEWILDSGCTFHTTSRKLWLNDFKSVSNGEVPMENNVIFKIKGIGNVTLKFDNGYICPLERGQPEVEDLTQEIHHPDLENYQLTRDWTRRDIRAPTRFGDYVSLVVMSYHDLIFKYTNSYNETVSSKYADSWYNAMNKEMESLKKNNTWVLVPKPKSKSLVECKWIFKVKEGISQKDSMKFKARLVAKGFTQKCKVPCANAVGSVMYTMVYTRPDVAHAISTLSRFMVNLSHEHWEALKWLLRYLKGTSNFGLIYGTCNEGAILKGFVDADFASDKVNRKSTTAYVFTLCGTCISWKSQFPPIVALSTTESEYVAATEEIKEGLWLKGLLSEINVLS</sequence>
<evidence type="ECO:0000259" key="1">
    <source>
        <dbReference type="Pfam" id="PF07727"/>
    </source>
</evidence>
<dbReference type="CDD" id="cd09272">
    <property type="entry name" value="RNase_HI_RT_Ty1"/>
    <property type="match status" value="1"/>
</dbReference>
<proteinExistence type="predicted"/>
<feature type="domain" description="Reverse transcriptase Ty1/copia-type" evidence="1">
    <location>
        <begin position="186"/>
        <end position="236"/>
    </location>
</feature>
<dbReference type="PANTHER" id="PTHR11439">
    <property type="entry name" value="GAG-POL-RELATED RETROTRANSPOSON"/>
    <property type="match status" value="1"/>
</dbReference>
<evidence type="ECO:0000259" key="2">
    <source>
        <dbReference type="Pfam" id="PF22936"/>
    </source>
</evidence>
<dbReference type="Pfam" id="PF07727">
    <property type="entry name" value="RVT_2"/>
    <property type="match status" value="1"/>
</dbReference>
<accession>A0ABD1V7N7</accession>
<evidence type="ECO:0000313" key="4">
    <source>
        <dbReference type="Proteomes" id="UP001604336"/>
    </source>
</evidence>
<comment type="caution">
    <text evidence="3">The sequence shown here is derived from an EMBL/GenBank/DDBJ whole genome shotgun (WGS) entry which is preliminary data.</text>
</comment>
<feature type="domain" description="Retrovirus-related Pol polyprotein from transposon TNT 1-94-like beta-barrel" evidence="2">
    <location>
        <begin position="43"/>
        <end position="95"/>
    </location>
</feature>
<evidence type="ECO:0000313" key="3">
    <source>
        <dbReference type="EMBL" id="KAL2533355.1"/>
    </source>
</evidence>
<organism evidence="3 4">
    <name type="scientific">Abeliophyllum distichum</name>
    <dbReference type="NCBI Taxonomy" id="126358"/>
    <lineage>
        <taxon>Eukaryota</taxon>
        <taxon>Viridiplantae</taxon>
        <taxon>Streptophyta</taxon>
        <taxon>Embryophyta</taxon>
        <taxon>Tracheophyta</taxon>
        <taxon>Spermatophyta</taxon>
        <taxon>Magnoliopsida</taxon>
        <taxon>eudicotyledons</taxon>
        <taxon>Gunneridae</taxon>
        <taxon>Pentapetalae</taxon>
        <taxon>asterids</taxon>
        <taxon>lamiids</taxon>
        <taxon>Lamiales</taxon>
        <taxon>Oleaceae</taxon>
        <taxon>Forsythieae</taxon>
        <taxon>Abeliophyllum</taxon>
    </lineage>
</organism>
<reference evidence="4" key="1">
    <citation type="submission" date="2024-07" db="EMBL/GenBank/DDBJ databases">
        <title>Two chromosome-level genome assemblies of Korean endemic species Abeliophyllum distichum and Forsythia ovata (Oleaceae).</title>
        <authorList>
            <person name="Jang H."/>
        </authorList>
    </citation>
    <scope>NUCLEOTIDE SEQUENCE [LARGE SCALE GENOMIC DNA]</scope>
</reference>
<dbReference type="AlphaFoldDB" id="A0ABD1V7N7"/>
<keyword evidence="4" id="KW-1185">Reference proteome</keyword>
<name>A0ABD1V7N7_9LAMI</name>
<dbReference type="Pfam" id="PF22936">
    <property type="entry name" value="Pol_BBD"/>
    <property type="match status" value="1"/>
</dbReference>
<dbReference type="Proteomes" id="UP001604336">
    <property type="component" value="Unassembled WGS sequence"/>
</dbReference>
<dbReference type="InterPro" id="IPR054722">
    <property type="entry name" value="PolX-like_BBD"/>
</dbReference>
<dbReference type="InterPro" id="IPR013103">
    <property type="entry name" value="RVT_2"/>
</dbReference>
<protein>
    <submittedName>
        <fullName evidence="3">Retrovirus-related Pol polyprotein from transposon TNT 1-94</fullName>
    </submittedName>
</protein>
<gene>
    <name evidence="3" type="ORF">Adt_06706</name>
</gene>
<dbReference type="EMBL" id="JBFOLK010000002">
    <property type="protein sequence ID" value="KAL2533355.1"/>
    <property type="molecule type" value="Genomic_DNA"/>
</dbReference>
<dbReference type="PANTHER" id="PTHR11439:SF491">
    <property type="entry name" value="INTEGRASE CATALYTIC DOMAIN-CONTAINING PROTEIN"/>
    <property type="match status" value="1"/>
</dbReference>